<dbReference type="EMBL" id="JAINDJ010000004">
    <property type="protein sequence ID" value="KAG9448812.1"/>
    <property type="molecule type" value="Genomic_DNA"/>
</dbReference>
<keyword evidence="4" id="KW-1185">Reference proteome</keyword>
<accession>A0AAV7EMI8</accession>
<proteinExistence type="predicted"/>
<keyword evidence="2" id="KW-0812">Transmembrane</keyword>
<protein>
    <submittedName>
        <fullName evidence="3">Uncharacterized protein</fullName>
    </submittedName>
</protein>
<gene>
    <name evidence="3" type="ORF">H6P81_008777</name>
</gene>
<keyword evidence="2" id="KW-0472">Membrane</keyword>
<reference evidence="3 4" key="1">
    <citation type="submission" date="2021-07" db="EMBL/GenBank/DDBJ databases">
        <title>The Aristolochia fimbriata genome: insights into angiosperm evolution, floral development and chemical biosynthesis.</title>
        <authorList>
            <person name="Jiao Y."/>
        </authorList>
    </citation>
    <scope>NUCLEOTIDE SEQUENCE [LARGE SCALE GENOMIC DNA]</scope>
    <source>
        <strain evidence="3">IBCAS-2021</strain>
        <tissue evidence="3">Leaf</tissue>
    </source>
</reference>
<evidence type="ECO:0000256" key="2">
    <source>
        <dbReference type="SAM" id="Phobius"/>
    </source>
</evidence>
<comment type="caution">
    <text evidence="3">The sequence shown here is derived from an EMBL/GenBank/DDBJ whole genome shotgun (WGS) entry which is preliminary data.</text>
</comment>
<keyword evidence="2" id="KW-1133">Transmembrane helix</keyword>
<evidence type="ECO:0000313" key="3">
    <source>
        <dbReference type="EMBL" id="KAG9448812.1"/>
    </source>
</evidence>
<feature type="region of interest" description="Disordered" evidence="1">
    <location>
        <begin position="122"/>
        <end position="155"/>
    </location>
</feature>
<organism evidence="3 4">
    <name type="scientific">Aristolochia fimbriata</name>
    <name type="common">White veined hardy Dutchman's pipe vine</name>
    <dbReference type="NCBI Taxonomy" id="158543"/>
    <lineage>
        <taxon>Eukaryota</taxon>
        <taxon>Viridiplantae</taxon>
        <taxon>Streptophyta</taxon>
        <taxon>Embryophyta</taxon>
        <taxon>Tracheophyta</taxon>
        <taxon>Spermatophyta</taxon>
        <taxon>Magnoliopsida</taxon>
        <taxon>Magnoliidae</taxon>
        <taxon>Piperales</taxon>
        <taxon>Aristolochiaceae</taxon>
        <taxon>Aristolochia</taxon>
    </lineage>
</organism>
<feature type="transmembrane region" description="Helical" evidence="2">
    <location>
        <begin position="71"/>
        <end position="93"/>
    </location>
</feature>
<name>A0AAV7EMI8_ARIFI</name>
<evidence type="ECO:0000313" key="4">
    <source>
        <dbReference type="Proteomes" id="UP000825729"/>
    </source>
</evidence>
<sequence>MTYRIGRGPRERVPPLPQIMTCTLPLGEMLSLCSSQVQWRPQAKATSLLDHPLTPPRRKGRMGLLHRGRTGLILPPNFLAIAAVLLVATSSMLCVTESRALLHYHMTTSQGFELQRRHGRELLGSRSSEISQPAPEANPNRRKDEPLPGGNSPPA</sequence>
<dbReference type="Proteomes" id="UP000825729">
    <property type="component" value="Unassembled WGS sequence"/>
</dbReference>
<dbReference type="AlphaFoldDB" id="A0AAV7EMI8"/>
<evidence type="ECO:0000256" key="1">
    <source>
        <dbReference type="SAM" id="MobiDB-lite"/>
    </source>
</evidence>